<dbReference type="Pfam" id="PF13155">
    <property type="entry name" value="Toprim_2"/>
    <property type="match status" value="1"/>
</dbReference>
<feature type="domain" description="Toprim" evidence="3">
    <location>
        <begin position="264"/>
        <end position="345"/>
    </location>
</feature>
<reference evidence="4 5" key="1">
    <citation type="journal article" date="2020" name="J Geophys Res Biogeosci">
        <title>Magnetotaxis as an Adaptation to Enable Bacterial Shuttling of Microbial Sulfur and Sulfur Cycling Across Aquatic Oxic#Anoxic Interfaces.</title>
        <authorList>
            <person name="Li J."/>
            <person name="Liu P."/>
            <person name="Wang J."/>
            <person name="Roberts A.P."/>
            <person name="Pan Y."/>
        </authorList>
    </citation>
    <scope>NUCLEOTIDE SEQUENCE [LARGE SCALE GENOMIC DNA]</scope>
    <source>
        <strain evidence="4 5">MYR-1_YQ</strain>
    </source>
</reference>
<dbReference type="PANTHER" id="PTHR30313:SF2">
    <property type="entry name" value="DNA PRIMASE"/>
    <property type="match status" value="1"/>
</dbReference>
<dbReference type="EMBL" id="JABXWD010000532">
    <property type="protein sequence ID" value="MBV6343317.1"/>
    <property type="molecule type" value="Genomic_DNA"/>
</dbReference>
<accession>A0ABS6S391</accession>
<sequence>MATDYQGLSEEIKVRADIVEIVSDYVELKRAGVNYKGLCPFHAEKTPSFMVTPHKQIFHCFGCGTGGDVISFVMKKEHLGYVEALQLLAQRCGISFDFNVQRSHPNAATGAATTNDPENRTVHLKVLTAARGFFIDMLKKSLVAQQYLKNRGLTSEIAERFSLGFAPEGWDNLRKYLRRQGFADDDIKAAALVYQRDSSTYDVFRNRVIFPITDVHGQTIAFGGRVINSDAQPKYLNSAETSMFKKKLTLFGLYMAREEIARSNYAIVVEGYLDVIVCAQYGFVNVCAPLGTALTHEQARILRRYTSQVYVVFDGDDAGIKAAKRAMATICKNGLGARAIILPQKDDPDSFLRARGSDAFRQMILKSQGLVDFFLTAGGYGMDNLRELYACISDVEDTVLRGSLITEFSNKAAISERVLWHDIGKGKPSSLSQSTRNVPALPKRSVEETLLNLCLCFPDGLKIVKERLSLDCLSNALVRRVFEALIGGVVKPSFESLAAFFTAQEMTCLSSLMLEPEIDKDNIDKNIEDYIKAIRRGVL</sequence>
<dbReference type="InterPro" id="IPR030846">
    <property type="entry name" value="DnaG_bac"/>
</dbReference>
<organism evidence="4 5">
    <name type="scientific">Candidatus Magnetobacterium casense</name>
    <dbReference type="NCBI Taxonomy" id="1455061"/>
    <lineage>
        <taxon>Bacteria</taxon>
        <taxon>Pseudomonadati</taxon>
        <taxon>Nitrospirota</taxon>
        <taxon>Thermodesulfovibrionia</taxon>
        <taxon>Thermodesulfovibrionales</taxon>
        <taxon>Candidatus Magnetobacteriaceae</taxon>
        <taxon>Candidatus Magnetobacterium</taxon>
    </lineage>
</organism>
<dbReference type="SMART" id="SM00493">
    <property type="entry name" value="TOPRIM"/>
    <property type="match status" value="1"/>
</dbReference>
<dbReference type="HAMAP" id="MF_00974">
    <property type="entry name" value="DNA_primase_DnaG"/>
    <property type="match status" value="1"/>
</dbReference>
<evidence type="ECO:0000256" key="2">
    <source>
        <dbReference type="ARBA" id="ARBA00023125"/>
    </source>
</evidence>
<dbReference type="Proteomes" id="UP001196980">
    <property type="component" value="Unassembled WGS sequence"/>
</dbReference>
<dbReference type="PROSITE" id="PS50880">
    <property type="entry name" value="TOPRIM"/>
    <property type="match status" value="1"/>
</dbReference>
<evidence type="ECO:0000256" key="1">
    <source>
        <dbReference type="ARBA" id="ARBA00022842"/>
    </source>
</evidence>
<keyword evidence="5" id="KW-1185">Reference proteome</keyword>
<dbReference type="InterPro" id="IPR013264">
    <property type="entry name" value="DNAG_N"/>
</dbReference>
<dbReference type="NCBIfam" id="TIGR01391">
    <property type="entry name" value="dnaG"/>
    <property type="match status" value="1"/>
</dbReference>
<dbReference type="CDD" id="cd03364">
    <property type="entry name" value="TOPRIM_DnaG_primases"/>
    <property type="match status" value="1"/>
</dbReference>
<protein>
    <submittedName>
        <fullName evidence="4">DNA primase</fullName>
    </submittedName>
</protein>
<dbReference type="PANTHER" id="PTHR30313">
    <property type="entry name" value="DNA PRIMASE"/>
    <property type="match status" value="1"/>
</dbReference>
<dbReference type="InterPro" id="IPR050219">
    <property type="entry name" value="DnaG_primase"/>
</dbReference>
<feature type="non-terminal residue" evidence="4">
    <location>
        <position position="539"/>
    </location>
</feature>
<dbReference type="RefSeq" id="WP_218253931.1">
    <property type="nucleotide sequence ID" value="NZ_JABXWD010000532.1"/>
</dbReference>
<keyword evidence="2" id="KW-0238">DNA-binding</keyword>
<dbReference type="PIRSF" id="PIRSF002811">
    <property type="entry name" value="DnaG"/>
    <property type="match status" value="1"/>
</dbReference>
<dbReference type="InterPro" id="IPR034151">
    <property type="entry name" value="TOPRIM_DnaG_bac"/>
</dbReference>
<proteinExistence type="inferred from homology"/>
<dbReference type="InterPro" id="IPR006171">
    <property type="entry name" value="TOPRIM_dom"/>
</dbReference>
<dbReference type="InterPro" id="IPR002694">
    <property type="entry name" value="Znf_CHC2"/>
</dbReference>
<evidence type="ECO:0000313" key="4">
    <source>
        <dbReference type="EMBL" id="MBV6343317.1"/>
    </source>
</evidence>
<dbReference type="Pfam" id="PF01807">
    <property type="entry name" value="Zn_ribbon_DnaG"/>
    <property type="match status" value="1"/>
</dbReference>
<keyword evidence="1" id="KW-0460">Magnesium</keyword>
<dbReference type="SMART" id="SM00400">
    <property type="entry name" value="ZnF_CHCC"/>
    <property type="match status" value="1"/>
</dbReference>
<evidence type="ECO:0000313" key="5">
    <source>
        <dbReference type="Proteomes" id="UP001196980"/>
    </source>
</evidence>
<dbReference type="Pfam" id="PF08275">
    <property type="entry name" value="DNAG_N"/>
    <property type="match status" value="1"/>
</dbReference>
<dbReference type="InterPro" id="IPR006295">
    <property type="entry name" value="DNA_primase_DnaG"/>
</dbReference>
<name>A0ABS6S391_9BACT</name>
<comment type="caution">
    <text evidence="4">The sequence shown here is derived from an EMBL/GenBank/DDBJ whole genome shotgun (WGS) entry which is preliminary data.</text>
</comment>
<gene>
    <name evidence="4" type="ORF">HWQ67_17200</name>
</gene>
<evidence type="ECO:0000259" key="3">
    <source>
        <dbReference type="PROSITE" id="PS50880"/>
    </source>
</evidence>